<accession>U5DL99</accession>
<keyword evidence="6 7" id="KW-0472">Membrane</keyword>
<feature type="transmembrane region" description="Helical" evidence="7">
    <location>
        <begin position="268"/>
        <end position="291"/>
    </location>
</feature>
<dbReference type="PANTHER" id="PTHR23517:SF2">
    <property type="entry name" value="MULTIDRUG RESISTANCE PROTEIN MDTH"/>
    <property type="match status" value="1"/>
</dbReference>
<dbReference type="Pfam" id="PF07690">
    <property type="entry name" value="MFS_1"/>
    <property type="match status" value="2"/>
</dbReference>
<dbReference type="eggNOG" id="COG2814">
    <property type="taxonomic scope" value="Bacteria"/>
</dbReference>
<feature type="transmembrane region" description="Helical" evidence="7">
    <location>
        <begin position="178"/>
        <end position="198"/>
    </location>
</feature>
<dbReference type="InParanoid" id="U5DL99"/>
<organism evidence="9 10">
    <name type="scientific">Rubidibacter lacunae KORDI 51-2</name>
    <dbReference type="NCBI Taxonomy" id="582515"/>
    <lineage>
        <taxon>Bacteria</taxon>
        <taxon>Bacillati</taxon>
        <taxon>Cyanobacteriota</taxon>
        <taxon>Cyanophyceae</taxon>
        <taxon>Oscillatoriophycideae</taxon>
        <taxon>Chroococcales</taxon>
        <taxon>Aphanothecaceae</taxon>
        <taxon>Rubidibacter</taxon>
    </lineage>
</organism>
<sequence>MLANLFARLQDRLPNVAREIWLLAFGRLLSQIGSGFILFYAPIFYVDRVGLSATLVGIGIGSAQQTTGILGRYFGGVFADSPTWGRRRTLLLSAGVSAIADLVLALTYDYPIFLVGNLLMGLGIGLYWPATEAAVADLTRPEQRNEAYAVTRLADSLGLSVGVLAGGAIVSASGNYRSLFVLDGITFAIFFAAIYFTFAETYRPEPDANGEYRNPNFGRGWGAALRDSRLTVYLAVNILFTTLISQTQSTLPLYFDTYVPAGKENRGFSASTISALFAWHIVFSAIAQLPVARQLNRMRRTDALRISLSLWALGFIGIWATGGATEWALGAAIAALGILALAIVSYTPSASALVADIAPKSARGIYSSLNSQCWAIGYFIGPPLGGWALDQNEAIARNFWLVGAISTLGGIAILRGLDRILLRSQRTSAASKPSRSPQD</sequence>
<feature type="transmembrane region" description="Helical" evidence="7">
    <location>
        <begin position="369"/>
        <end position="389"/>
    </location>
</feature>
<name>U5DL99_9CHRO</name>
<evidence type="ECO:0000256" key="3">
    <source>
        <dbReference type="ARBA" id="ARBA00022475"/>
    </source>
</evidence>
<comment type="subcellular location">
    <subcellularLocation>
        <location evidence="1">Cell membrane</location>
        <topology evidence="1">Multi-pass membrane protein</topology>
    </subcellularLocation>
</comment>
<dbReference type="PATRIC" id="fig|582515.4.peg.2111"/>
<comment type="caution">
    <text evidence="9">The sequence shown here is derived from an EMBL/GenBank/DDBJ whole genome shotgun (WGS) entry which is preliminary data.</text>
</comment>
<feature type="transmembrane region" description="Helical" evidence="7">
    <location>
        <begin position="20"/>
        <end position="41"/>
    </location>
</feature>
<dbReference type="PANTHER" id="PTHR23517">
    <property type="entry name" value="RESISTANCE PROTEIN MDTM, PUTATIVE-RELATED-RELATED"/>
    <property type="match status" value="1"/>
</dbReference>
<proteinExistence type="predicted"/>
<evidence type="ECO:0000256" key="7">
    <source>
        <dbReference type="SAM" id="Phobius"/>
    </source>
</evidence>
<evidence type="ECO:0000259" key="8">
    <source>
        <dbReference type="PROSITE" id="PS50850"/>
    </source>
</evidence>
<dbReference type="STRING" id="582515.KR51_00018700"/>
<evidence type="ECO:0000313" key="10">
    <source>
        <dbReference type="Proteomes" id="UP000016960"/>
    </source>
</evidence>
<dbReference type="GO" id="GO:0022857">
    <property type="term" value="F:transmembrane transporter activity"/>
    <property type="evidence" value="ECO:0007669"/>
    <property type="project" value="InterPro"/>
</dbReference>
<feature type="domain" description="Major facilitator superfamily (MFS) profile" evidence="8">
    <location>
        <begin position="19"/>
        <end position="421"/>
    </location>
</feature>
<protein>
    <submittedName>
        <fullName evidence="9">Arabinose efflux permease</fullName>
    </submittedName>
</protein>
<feature type="transmembrane region" description="Helical" evidence="7">
    <location>
        <begin position="327"/>
        <end position="348"/>
    </location>
</feature>
<gene>
    <name evidence="9" type="ORF">KR51_00018700</name>
</gene>
<dbReference type="EMBL" id="ASSJ01000047">
    <property type="protein sequence ID" value="ERN41642.1"/>
    <property type="molecule type" value="Genomic_DNA"/>
</dbReference>
<evidence type="ECO:0000313" key="9">
    <source>
        <dbReference type="EMBL" id="ERN41642.1"/>
    </source>
</evidence>
<dbReference type="RefSeq" id="WP_022606755.1">
    <property type="nucleotide sequence ID" value="NZ_ASSJ01000047.1"/>
</dbReference>
<feature type="transmembrane region" description="Helical" evidence="7">
    <location>
        <begin position="395"/>
        <end position="417"/>
    </location>
</feature>
<dbReference type="FunCoup" id="U5DL99">
    <property type="interactions" value="37"/>
</dbReference>
<feature type="transmembrane region" description="Helical" evidence="7">
    <location>
        <begin position="230"/>
        <end position="248"/>
    </location>
</feature>
<evidence type="ECO:0000256" key="1">
    <source>
        <dbReference type="ARBA" id="ARBA00004651"/>
    </source>
</evidence>
<dbReference type="GO" id="GO:0005886">
    <property type="term" value="C:plasma membrane"/>
    <property type="evidence" value="ECO:0007669"/>
    <property type="project" value="UniProtKB-SubCell"/>
</dbReference>
<dbReference type="InterPro" id="IPR036259">
    <property type="entry name" value="MFS_trans_sf"/>
</dbReference>
<dbReference type="PROSITE" id="PS50850">
    <property type="entry name" value="MFS"/>
    <property type="match status" value="1"/>
</dbReference>
<evidence type="ECO:0000256" key="5">
    <source>
        <dbReference type="ARBA" id="ARBA00022989"/>
    </source>
</evidence>
<keyword evidence="5 7" id="KW-1133">Transmembrane helix</keyword>
<dbReference type="InterPro" id="IPR020846">
    <property type="entry name" value="MFS_dom"/>
</dbReference>
<keyword evidence="4 7" id="KW-0812">Transmembrane</keyword>
<keyword evidence="3" id="KW-1003">Cell membrane</keyword>
<dbReference type="AlphaFoldDB" id="U5DL99"/>
<evidence type="ECO:0000256" key="6">
    <source>
        <dbReference type="ARBA" id="ARBA00023136"/>
    </source>
</evidence>
<evidence type="ECO:0000256" key="4">
    <source>
        <dbReference type="ARBA" id="ARBA00022692"/>
    </source>
</evidence>
<dbReference type="SUPFAM" id="SSF103473">
    <property type="entry name" value="MFS general substrate transporter"/>
    <property type="match status" value="1"/>
</dbReference>
<keyword evidence="2" id="KW-0813">Transport</keyword>
<feature type="transmembrane region" description="Helical" evidence="7">
    <location>
        <begin position="303"/>
        <end position="321"/>
    </location>
</feature>
<dbReference type="Gene3D" id="1.20.1250.20">
    <property type="entry name" value="MFS general substrate transporter like domains"/>
    <property type="match status" value="1"/>
</dbReference>
<evidence type="ECO:0000256" key="2">
    <source>
        <dbReference type="ARBA" id="ARBA00022448"/>
    </source>
</evidence>
<dbReference type="InterPro" id="IPR050171">
    <property type="entry name" value="MFS_Transporters"/>
</dbReference>
<feature type="transmembrane region" description="Helical" evidence="7">
    <location>
        <begin position="150"/>
        <end position="172"/>
    </location>
</feature>
<keyword evidence="10" id="KW-1185">Reference proteome</keyword>
<feature type="transmembrane region" description="Helical" evidence="7">
    <location>
        <begin position="112"/>
        <end position="130"/>
    </location>
</feature>
<dbReference type="InterPro" id="IPR011701">
    <property type="entry name" value="MFS"/>
</dbReference>
<reference evidence="9 10" key="1">
    <citation type="submission" date="2013-05" db="EMBL/GenBank/DDBJ databases">
        <title>Draft genome sequence of Rubidibacter lacunae KORDI 51-2.</title>
        <authorList>
            <person name="Choi D.H."/>
            <person name="Noh J.H."/>
            <person name="Kwon K.-K."/>
            <person name="Lee J.-H."/>
            <person name="Ryu J.-Y."/>
        </authorList>
    </citation>
    <scope>NUCLEOTIDE SEQUENCE [LARGE SCALE GENOMIC DNA]</scope>
    <source>
        <strain evidence="9 10">KORDI 51-2</strain>
    </source>
</reference>
<dbReference type="Proteomes" id="UP000016960">
    <property type="component" value="Unassembled WGS sequence"/>
</dbReference>